<reference evidence="1 2" key="1">
    <citation type="submission" date="2013-02" db="EMBL/GenBank/DDBJ databases">
        <title>The Genome Sequence of Acinetobacter sp. ANC 3811.</title>
        <authorList>
            <consortium name="The Broad Institute Genome Sequencing Platform"/>
            <consortium name="The Broad Institute Genome Sequencing Center for Infectious Disease"/>
            <person name="Cerqueira G."/>
            <person name="Feldgarden M."/>
            <person name="Courvalin P."/>
            <person name="Perichon B."/>
            <person name="Grillot-Courvalin C."/>
            <person name="Clermont D."/>
            <person name="Rocha E."/>
            <person name="Yoon E.-J."/>
            <person name="Nemec A."/>
            <person name="Walker B."/>
            <person name="Young S.K."/>
            <person name="Zeng Q."/>
            <person name="Gargeya S."/>
            <person name="Fitzgerald M."/>
            <person name="Haas B."/>
            <person name="Abouelleil A."/>
            <person name="Alvarado L."/>
            <person name="Arachchi H.M."/>
            <person name="Berlin A.M."/>
            <person name="Chapman S.B."/>
            <person name="Dewar J."/>
            <person name="Goldberg J."/>
            <person name="Griggs A."/>
            <person name="Gujja S."/>
            <person name="Hansen M."/>
            <person name="Howarth C."/>
            <person name="Imamovic A."/>
            <person name="Larimer J."/>
            <person name="McCowan C."/>
            <person name="Murphy C."/>
            <person name="Neiman D."/>
            <person name="Pearson M."/>
            <person name="Priest M."/>
            <person name="Roberts A."/>
            <person name="Saif S."/>
            <person name="Shea T."/>
            <person name="Sisk P."/>
            <person name="Sykes S."/>
            <person name="Wortman J."/>
            <person name="Nusbaum C."/>
            <person name="Birren B."/>
        </authorList>
    </citation>
    <scope>NUCLEOTIDE SEQUENCE [LARGE SCALE GENOMIC DNA]</scope>
    <source>
        <strain evidence="1 2">ANC 3811</strain>
    </source>
</reference>
<dbReference type="AlphaFoldDB" id="R8XX08"/>
<evidence type="ECO:0000313" key="1">
    <source>
        <dbReference type="EMBL" id="EOQ61708.1"/>
    </source>
</evidence>
<name>R8XX08_ACICA</name>
<dbReference type="EMBL" id="APQJ01000011">
    <property type="protein sequence ID" value="EOQ61708.1"/>
    <property type="molecule type" value="Genomic_DNA"/>
</dbReference>
<protein>
    <submittedName>
        <fullName evidence="1">Uncharacterized protein</fullName>
    </submittedName>
</protein>
<sequence>MEQSNWSAAMLSLQMLKYYCRLSKKRMKTRKTVCFLTEKNNQSARVYWKGKSKLLKNLFFFDLKIIIIKSL</sequence>
<accession>R8XX08</accession>
<gene>
    <name evidence="1" type="ORF">F935_02478</name>
</gene>
<dbReference type="Proteomes" id="UP000014041">
    <property type="component" value="Unassembled WGS sequence"/>
</dbReference>
<proteinExistence type="predicted"/>
<dbReference type="HOGENOM" id="CLU_2730718_0_0_6"/>
<organism evidence="1 2">
    <name type="scientific">Acinetobacter calcoaceticus ANC 3811</name>
    <dbReference type="NCBI Taxonomy" id="1217690"/>
    <lineage>
        <taxon>Bacteria</taxon>
        <taxon>Pseudomonadati</taxon>
        <taxon>Pseudomonadota</taxon>
        <taxon>Gammaproteobacteria</taxon>
        <taxon>Moraxellales</taxon>
        <taxon>Moraxellaceae</taxon>
        <taxon>Acinetobacter</taxon>
        <taxon>Acinetobacter calcoaceticus/baumannii complex</taxon>
    </lineage>
</organism>
<comment type="caution">
    <text evidence="1">The sequence shown here is derived from an EMBL/GenBank/DDBJ whole genome shotgun (WGS) entry which is preliminary data.</text>
</comment>
<evidence type="ECO:0000313" key="2">
    <source>
        <dbReference type="Proteomes" id="UP000014041"/>
    </source>
</evidence>
<dbReference type="PATRIC" id="fig|1217690.3.peg.2457"/>